<dbReference type="Pfam" id="PF07859">
    <property type="entry name" value="Abhydrolase_3"/>
    <property type="match status" value="1"/>
</dbReference>
<feature type="domain" description="Alpha/beta hydrolase fold-3" evidence="3">
    <location>
        <begin position="141"/>
        <end position="365"/>
    </location>
</feature>
<reference evidence="4" key="1">
    <citation type="submission" date="2022-10" db="EMBL/GenBank/DDBJ databases">
        <title>Culturing micro-colonial fungi from biological soil crusts in the Mojave desert and describing Neophaeococcomyces mojavensis, and introducing the new genera and species Taxawa tesnikishii.</title>
        <authorList>
            <person name="Kurbessoian T."/>
            <person name="Stajich J.E."/>
        </authorList>
    </citation>
    <scope>NUCLEOTIDE SEQUENCE</scope>
    <source>
        <strain evidence="4">TK_1</strain>
    </source>
</reference>
<dbReference type="Proteomes" id="UP001172684">
    <property type="component" value="Unassembled WGS sequence"/>
</dbReference>
<sequence>MPSLLTHHPLKALYALFATALEAFRLPLYIVLYLLPSARPHPKWTYKQAVLIKLLKTFLHHAARIEIRMPLSLKPGREGERFVVMRAPEKEVLEKLYFGPLKDPHGEIVPGELGGTWYPSAYPSSSSKNASSEGKDTEDVVLYVHGGAFVLGTGRIYECGFIVSALLRHAGVHRVFCPQYRLAGRPLNARFPAALQDVLTSYLYLTRELGIPAKRVIVSGDSAGGNVAIGLLRYLAEYGAELDLESPAAALLWSPWVDPAAAVDPARFKQNPNYPTDFVPAVFLAWGIRCFSGRDEATGKPKLDPSNKYITPLGRPFKTPTPLWVQTGGAEVLCAEDCKFAEEMREENDGHVGLWVEEGAVHGIALAGPSAGFAREAEACVRRAREWLGGNRRV</sequence>
<evidence type="ECO:0000313" key="5">
    <source>
        <dbReference type="Proteomes" id="UP001172684"/>
    </source>
</evidence>
<keyword evidence="5" id="KW-1185">Reference proteome</keyword>
<dbReference type="EMBL" id="JAPDRL010000148">
    <property type="protein sequence ID" value="KAJ9655864.1"/>
    <property type="molecule type" value="Genomic_DNA"/>
</dbReference>
<keyword evidence="1" id="KW-0378">Hydrolase</keyword>
<dbReference type="InterPro" id="IPR050300">
    <property type="entry name" value="GDXG_lipolytic_enzyme"/>
</dbReference>
<organism evidence="4 5">
    <name type="scientific">Coniosporium apollinis</name>
    <dbReference type="NCBI Taxonomy" id="61459"/>
    <lineage>
        <taxon>Eukaryota</taxon>
        <taxon>Fungi</taxon>
        <taxon>Dikarya</taxon>
        <taxon>Ascomycota</taxon>
        <taxon>Pezizomycotina</taxon>
        <taxon>Dothideomycetes</taxon>
        <taxon>Dothideomycetes incertae sedis</taxon>
        <taxon>Coniosporium</taxon>
    </lineage>
</organism>
<dbReference type="PANTHER" id="PTHR48081">
    <property type="entry name" value="AB HYDROLASE SUPERFAMILY PROTEIN C4A8.06C"/>
    <property type="match status" value="1"/>
</dbReference>
<accession>A0ABQ9NFI9</accession>
<feature type="transmembrane region" description="Helical" evidence="2">
    <location>
        <begin position="12"/>
        <end position="35"/>
    </location>
</feature>
<protein>
    <recommendedName>
        <fullName evidence="3">Alpha/beta hydrolase fold-3 domain-containing protein</fullName>
    </recommendedName>
</protein>
<keyword evidence="2" id="KW-0472">Membrane</keyword>
<keyword evidence="2" id="KW-1133">Transmembrane helix</keyword>
<dbReference type="InterPro" id="IPR029058">
    <property type="entry name" value="AB_hydrolase_fold"/>
</dbReference>
<dbReference type="InterPro" id="IPR013094">
    <property type="entry name" value="AB_hydrolase_3"/>
</dbReference>
<comment type="caution">
    <text evidence="4">The sequence shown here is derived from an EMBL/GenBank/DDBJ whole genome shotgun (WGS) entry which is preliminary data.</text>
</comment>
<evidence type="ECO:0000256" key="2">
    <source>
        <dbReference type="SAM" id="Phobius"/>
    </source>
</evidence>
<name>A0ABQ9NFI9_9PEZI</name>
<dbReference type="SUPFAM" id="SSF53474">
    <property type="entry name" value="alpha/beta-Hydrolases"/>
    <property type="match status" value="1"/>
</dbReference>
<evidence type="ECO:0000313" key="4">
    <source>
        <dbReference type="EMBL" id="KAJ9655864.1"/>
    </source>
</evidence>
<evidence type="ECO:0000259" key="3">
    <source>
        <dbReference type="Pfam" id="PF07859"/>
    </source>
</evidence>
<keyword evidence="2" id="KW-0812">Transmembrane</keyword>
<proteinExistence type="predicted"/>
<evidence type="ECO:0000256" key="1">
    <source>
        <dbReference type="ARBA" id="ARBA00022801"/>
    </source>
</evidence>
<gene>
    <name evidence="4" type="ORF">H2201_008714</name>
</gene>
<dbReference type="PANTHER" id="PTHR48081:SF8">
    <property type="entry name" value="ALPHA_BETA HYDROLASE FOLD-3 DOMAIN-CONTAINING PROTEIN-RELATED"/>
    <property type="match status" value="1"/>
</dbReference>
<dbReference type="Gene3D" id="3.40.50.1820">
    <property type="entry name" value="alpha/beta hydrolase"/>
    <property type="match status" value="1"/>
</dbReference>